<name>A0A0F9TQM2_9ZZZZ</name>
<dbReference type="EMBL" id="LAZR01000187">
    <property type="protein sequence ID" value="KKN83330.1"/>
    <property type="molecule type" value="Genomic_DNA"/>
</dbReference>
<accession>A0A0F9TQM2</accession>
<comment type="caution">
    <text evidence="1">The sequence shown here is derived from an EMBL/GenBank/DDBJ whole genome shotgun (WGS) entry which is preliminary data.</text>
</comment>
<dbReference type="AlphaFoldDB" id="A0A0F9TQM2"/>
<proteinExistence type="predicted"/>
<reference evidence="1" key="1">
    <citation type="journal article" date="2015" name="Nature">
        <title>Complex archaea that bridge the gap between prokaryotes and eukaryotes.</title>
        <authorList>
            <person name="Spang A."/>
            <person name="Saw J.H."/>
            <person name="Jorgensen S.L."/>
            <person name="Zaremba-Niedzwiedzka K."/>
            <person name="Martijn J."/>
            <person name="Lind A.E."/>
            <person name="van Eijk R."/>
            <person name="Schleper C."/>
            <person name="Guy L."/>
            <person name="Ettema T.J."/>
        </authorList>
    </citation>
    <scope>NUCLEOTIDE SEQUENCE</scope>
</reference>
<dbReference type="InterPro" id="IPR009061">
    <property type="entry name" value="DNA-bd_dom_put_sf"/>
</dbReference>
<organism evidence="1">
    <name type="scientific">marine sediment metagenome</name>
    <dbReference type="NCBI Taxonomy" id="412755"/>
    <lineage>
        <taxon>unclassified sequences</taxon>
        <taxon>metagenomes</taxon>
        <taxon>ecological metagenomes</taxon>
    </lineage>
</organism>
<protein>
    <submittedName>
        <fullName evidence="1">Uncharacterized protein</fullName>
    </submittedName>
</protein>
<sequence length="107" mass="12659">MRFFMRWMRCGIISLYQKRKLERAGFKRVLHKSNQLIKGGIDMLEIDGSKYLGAKLAAYVLGLSVETLRRWRYLGRNADSLPHFKRFDGKIYYKKHDVEALQSNFVN</sequence>
<evidence type="ECO:0000313" key="1">
    <source>
        <dbReference type="EMBL" id="KKN83330.1"/>
    </source>
</evidence>
<dbReference type="SUPFAM" id="SSF46955">
    <property type="entry name" value="Putative DNA-binding domain"/>
    <property type="match status" value="1"/>
</dbReference>
<gene>
    <name evidence="1" type="ORF">LCGC14_0300790</name>
</gene>